<keyword evidence="1" id="KW-0812">Transmembrane</keyword>
<protein>
    <submittedName>
        <fullName evidence="2">Uncharacterized protein</fullName>
    </submittedName>
</protein>
<evidence type="ECO:0000313" key="2">
    <source>
        <dbReference type="EMBL" id="CDC72796.1"/>
    </source>
</evidence>
<keyword evidence="1" id="KW-0472">Membrane</keyword>
<accession>R6TY03</accession>
<feature type="transmembrane region" description="Helical" evidence="1">
    <location>
        <begin position="38"/>
        <end position="57"/>
    </location>
</feature>
<evidence type="ECO:0000256" key="1">
    <source>
        <dbReference type="SAM" id="Phobius"/>
    </source>
</evidence>
<name>R6TY03_9FIRM</name>
<dbReference type="Proteomes" id="UP000018162">
    <property type="component" value="Unassembled WGS sequence"/>
</dbReference>
<gene>
    <name evidence="2" type="ORF">BN626_00907</name>
</gene>
<feature type="transmembrane region" description="Helical" evidence="1">
    <location>
        <begin position="63"/>
        <end position="84"/>
    </location>
</feature>
<comment type="caution">
    <text evidence="2">The sequence shown here is derived from an EMBL/GenBank/DDBJ whole genome shotgun (WGS) entry which is preliminary data.</text>
</comment>
<keyword evidence="1" id="KW-1133">Transmembrane helix</keyword>
<organism evidence="2 3">
    <name type="scientific">Agathobacter rectalis CAG:36</name>
    <dbReference type="NCBI Taxonomy" id="1263079"/>
    <lineage>
        <taxon>Bacteria</taxon>
        <taxon>Bacillati</taxon>
        <taxon>Bacillota</taxon>
        <taxon>Clostridia</taxon>
        <taxon>Lachnospirales</taxon>
        <taxon>Lachnospiraceae</taxon>
        <taxon>Agathobacter</taxon>
    </lineage>
</organism>
<dbReference type="AlphaFoldDB" id="R6TY03"/>
<reference evidence="2" key="1">
    <citation type="submission" date="2012-11" db="EMBL/GenBank/DDBJ databases">
        <title>Dependencies among metagenomic species, viruses, plasmids and units of genetic variation.</title>
        <authorList>
            <person name="Nielsen H.B."/>
            <person name="Almeida M."/>
            <person name="Juncker A.S."/>
            <person name="Rasmussen S."/>
            <person name="Li J."/>
            <person name="Sunagawa S."/>
            <person name="Plichta D."/>
            <person name="Gautier L."/>
            <person name="Le Chatelier E."/>
            <person name="Peletier E."/>
            <person name="Bonde I."/>
            <person name="Nielsen T."/>
            <person name="Manichanh C."/>
            <person name="Arumugam M."/>
            <person name="Batto J."/>
            <person name="Santos M.B.Q.D."/>
            <person name="Blom N."/>
            <person name="Borruel N."/>
            <person name="Burgdorf K.S."/>
            <person name="Boumezbeur F."/>
            <person name="Casellas F."/>
            <person name="Dore J."/>
            <person name="Guarner F."/>
            <person name="Hansen T."/>
            <person name="Hildebrand F."/>
            <person name="Kaas R.S."/>
            <person name="Kennedy S."/>
            <person name="Kristiansen K."/>
            <person name="Kultima J.R."/>
            <person name="Leonard P."/>
            <person name="Levenez F."/>
            <person name="Lund O."/>
            <person name="Moumen B."/>
            <person name="Le Paslier D."/>
            <person name="Pons N."/>
            <person name="Pedersen O."/>
            <person name="Prifti E."/>
            <person name="Qin J."/>
            <person name="Raes J."/>
            <person name="Tap J."/>
            <person name="Tims S."/>
            <person name="Ussery D.W."/>
            <person name="Yamada T."/>
            <person name="MetaHit consortium"/>
            <person name="Renault P."/>
            <person name="Sicheritz-Ponten T."/>
            <person name="Bork P."/>
            <person name="Wang J."/>
            <person name="Brunak S."/>
            <person name="Ehrlich S.D."/>
        </authorList>
    </citation>
    <scope>NUCLEOTIDE SEQUENCE [LARGE SCALE GENOMIC DNA]</scope>
</reference>
<evidence type="ECO:0000313" key="3">
    <source>
        <dbReference type="Proteomes" id="UP000018162"/>
    </source>
</evidence>
<sequence length="274" mass="31977">MLKSAIYCNVFILLIMSIFFLTRIFMKNSDLKKLRKLIIIYIIFNFISFYLCGSEIVDIGWDFIFLFPISIISFIIHIVSICCINRKIKKSNNTDYNILSIKKYIILNIIPVIVFIIPYVYELYVINNCNYLLKYNYQTGIIQSDDTYIAIINNKPVTITLQKNLFNRKGFSAKKLNYNIIYTNGVEISTRDSSYNKIIVENEDIKKIALDVKERCPSARGAFIDYFSEGNYAIIGLTLEETYGSQLGEYFYYDNTYIQSINTHGSLESITYYK</sequence>
<feature type="transmembrane region" description="Helical" evidence="1">
    <location>
        <begin position="6"/>
        <end position="26"/>
    </location>
</feature>
<proteinExistence type="predicted"/>
<dbReference type="EMBL" id="CBFV010000047">
    <property type="protein sequence ID" value="CDC72796.1"/>
    <property type="molecule type" value="Genomic_DNA"/>
</dbReference>
<feature type="transmembrane region" description="Helical" evidence="1">
    <location>
        <begin position="104"/>
        <end position="121"/>
    </location>
</feature>